<protein>
    <submittedName>
        <fullName evidence="1">Uncharacterized protein</fullName>
    </submittedName>
</protein>
<keyword evidence="2" id="KW-1185">Reference proteome</keyword>
<feature type="non-terminal residue" evidence="1">
    <location>
        <position position="55"/>
    </location>
</feature>
<sequence length="55" mass="5353">MRGISIGYSAPLTLRSSLGRRGRLLGTLLLLRLGAAAATAVAAALAAGTAASATT</sequence>
<dbReference type="Proteomes" id="UP000579250">
    <property type="component" value="Unassembled WGS sequence"/>
</dbReference>
<evidence type="ECO:0000313" key="2">
    <source>
        <dbReference type="Proteomes" id="UP000579250"/>
    </source>
</evidence>
<proteinExistence type="predicted"/>
<gene>
    <name evidence="1" type="ORF">HGB48_26110</name>
</gene>
<organism evidence="1 2">
    <name type="scientific">Actinomadura latina</name>
    <dbReference type="NCBI Taxonomy" id="163603"/>
    <lineage>
        <taxon>Bacteria</taxon>
        <taxon>Bacillati</taxon>
        <taxon>Actinomycetota</taxon>
        <taxon>Actinomycetes</taxon>
        <taxon>Streptosporangiales</taxon>
        <taxon>Thermomonosporaceae</taxon>
        <taxon>Actinomadura</taxon>
    </lineage>
</organism>
<evidence type="ECO:0000313" key="1">
    <source>
        <dbReference type="EMBL" id="NKZ07191.1"/>
    </source>
</evidence>
<comment type="caution">
    <text evidence="1">The sequence shown here is derived from an EMBL/GenBank/DDBJ whole genome shotgun (WGS) entry which is preliminary data.</text>
</comment>
<dbReference type="AlphaFoldDB" id="A0A846Z4L5"/>
<accession>A0A846Z4L5</accession>
<reference evidence="1 2" key="1">
    <citation type="submission" date="2020-04" db="EMBL/GenBank/DDBJ databases">
        <title>MicrobeNet Type strains.</title>
        <authorList>
            <person name="Nicholson A.C."/>
        </authorList>
    </citation>
    <scope>NUCLEOTIDE SEQUENCE [LARGE SCALE GENOMIC DNA]</scope>
    <source>
        <strain evidence="1 2">ATCC BAA-277</strain>
    </source>
</reference>
<dbReference type="EMBL" id="JAAXPI010000048">
    <property type="protein sequence ID" value="NKZ07191.1"/>
    <property type="molecule type" value="Genomic_DNA"/>
</dbReference>
<name>A0A846Z4L5_9ACTN</name>